<organism evidence="1 2">
    <name type="scientific">Ceratopteris richardii</name>
    <name type="common">Triangle waterfern</name>
    <dbReference type="NCBI Taxonomy" id="49495"/>
    <lineage>
        <taxon>Eukaryota</taxon>
        <taxon>Viridiplantae</taxon>
        <taxon>Streptophyta</taxon>
        <taxon>Embryophyta</taxon>
        <taxon>Tracheophyta</taxon>
        <taxon>Polypodiopsida</taxon>
        <taxon>Polypodiidae</taxon>
        <taxon>Polypodiales</taxon>
        <taxon>Pteridineae</taxon>
        <taxon>Pteridaceae</taxon>
        <taxon>Parkerioideae</taxon>
        <taxon>Ceratopteris</taxon>
    </lineage>
</organism>
<dbReference type="EMBL" id="CM035437">
    <property type="protein sequence ID" value="KAH7286320.1"/>
    <property type="molecule type" value="Genomic_DNA"/>
</dbReference>
<keyword evidence="2" id="KW-1185">Reference proteome</keyword>
<dbReference type="AlphaFoldDB" id="A0A8T2QRV4"/>
<gene>
    <name evidence="1" type="ORF">KP509_32G001000</name>
</gene>
<evidence type="ECO:0000313" key="2">
    <source>
        <dbReference type="Proteomes" id="UP000825935"/>
    </source>
</evidence>
<accession>A0A8T2QRV4</accession>
<proteinExistence type="predicted"/>
<sequence length="235" mass="26410">MANFEPEIEKTSESATSQSIESPICKGFMDHRGWVSLKEALLAHGKLTMKEVIHEVMVMLRHFMTSKATALFSYPRTDISTAKGCDYLHETKICCETLYKGITKNLCKEKENASRSTLTGPHEGCMASSANNSCEKAWQRKYAQVAGALELVSQFMGWEWTYNNLIIRFLWKMVPARLDQFHAAGLSHIFSLLFRIAEKGSKTDLPGLADLKRHIVDLLQSTPILIGKAESLSLH</sequence>
<reference evidence="1" key="1">
    <citation type="submission" date="2021-08" db="EMBL/GenBank/DDBJ databases">
        <title>WGS assembly of Ceratopteris richardii.</title>
        <authorList>
            <person name="Marchant D.B."/>
            <person name="Chen G."/>
            <person name="Jenkins J."/>
            <person name="Shu S."/>
            <person name="Leebens-Mack J."/>
            <person name="Grimwood J."/>
            <person name="Schmutz J."/>
            <person name="Soltis P."/>
            <person name="Soltis D."/>
            <person name="Chen Z.-H."/>
        </authorList>
    </citation>
    <scope>NUCLEOTIDE SEQUENCE</scope>
    <source>
        <strain evidence="1">Whitten #5841</strain>
        <tissue evidence="1">Leaf</tissue>
    </source>
</reference>
<dbReference type="Proteomes" id="UP000825935">
    <property type="component" value="Chromosome 32"/>
</dbReference>
<evidence type="ECO:0000313" key="1">
    <source>
        <dbReference type="EMBL" id="KAH7286320.1"/>
    </source>
</evidence>
<comment type="caution">
    <text evidence="1">The sequence shown here is derived from an EMBL/GenBank/DDBJ whole genome shotgun (WGS) entry which is preliminary data.</text>
</comment>
<name>A0A8T2QRV4_CERRI</name>
<protein>
    <submittedName>
        <fullName evidence="1">Uncharacterized protein</fullName>
    </submittedName>
</protein>
<dbReference type="OrthoDB" id="1939693at2759"/>